<dbReference type="PANTHER" id="PTHR43328">
    <property type="entry name" value="ACETYLTRANSFERASE-RELATED"/>
    <property type="match status" value="1"/>
</dbReference>
<feature type="domain" description="N-acetyltransferase" evidence="2">
    <location>
        <begin position="28"/>
        <end position="178"/>
    </location>
</feature>
<evidence type="ECO:0000259" key="2">
    <source>
        <dbReference type="PROSITE" id="PS51186"/>
    </source>
</evidence>
<protein>
    <recommendedName>
        <fullName evidence="2">N-acetyltransferase domain-containing protein</fullName>
    </recommendedName>
</protein>
<comment type="caution">
    <text evidence="3">The sequence shown here is derived from an EMBL/GenBank/DDBJ whole genome shotgun (WGS) entry which is preliminary data.</text>
</comment>
<dbReference type="InterPro" id="IPR016181">
    <property type="entry name" value="Acyl_CoA_acyltransferase"/>
</dbReference>
<organism evidence="3 4">
    <name type="scientific">Actinoplanes nipponensis</name>
    <dbReference type="NCBI Taxonomy" id="135950"/>
    <lineage>
        <taxon>Bacteria</taxon>
        <taxon>Bacillati</taxon>
        <taxon>Actinomycetota</taxon>
        <taxon>Actinomycetes</taxon>
        <taxon>Micromonosporales</taxon>
        <taxon>Micromonosporaceae</taxon>
        <taxon>Actinoplanes</taxon>
    </lineage>
</organism>
<accession>A0A919MR79</accession>
<dbReference type="GO" id="GO:0016747">
    <property type="term" value="F:acyltransferase activity, transferring groups other than amino-acyl groups"/>
    <property type="evidence" value="ECO:0007669"/>
    <property type="project" value="InterPro"/>
</dbReference>
<evidence type="ECO:0000313" key="3">
    <source>
        <dbReference type="EMBL" id="GIE51303.1"/>
    </source>
</evidence>
<dbReference type="Gene3D" id="3.40.630.30">
    <property type="match status" value="1"/>
</dbReference>
<proteinExistence type="predicted"/>
<dbReference type="AlphaFoldDB" id="A0A919MR79"/>
<dbReference type="SUPFAM" id="SSF55729">
    <property type="entry name" value="Acyl-CoA N-acyltransferases (Nat)"/>
    <property type="match status" value="1"/>
</dbReference>
<feature type="region of interest" description="Disordered" evidence="1">
    <location>
        <begin position="1"/>
        <end position="26"/>
    </location>
</feature>
<evidence type="ECO:0000256" key="1">
    <source>
        <dbReference type="SAM" id="MobiDB-lite"/>
    </source>
</evidence>
<dbReference type="EMBL" id="BOMQ01000057">
    <property type="protein sequence ID" value="GIE51303.1"/>
    <property type="molecule type" value="Genomic_DNA"/>
</dbReference>
<dbReference type="InterPro" id="IPR000182">
    <property type="entry name" value="GNAT_dom"/>
</dbReference>
<evidence type="ECO:0000313" key="4">
    <source>
        <dbReference type="Proteomes" id="UP000647172"/>
    </source>
</evidence>
<dbReference type="Pfam" id="PF13302">
    <property type="entry name" value="Acetyltransf_3"/>
    <property type="match status" value="1"/>
</dbReference>
<dbReference type="Proteomes" id="UP000647172">
    <property type="component" value="Unassembled WGS sequence"/>
</dbReference>
<reference evidence="3" key="1">
    <citation type="submission" date="2021-01" db="EMBL/GenBank/DDBJ databases">
        <title>Whole genome shotgun sequence of Actinoplanes nipponensis NBRC 14063.</title>
        <authorList>
            <person name="Komaki H."/>
            <person name="Tamura T."/>
        </authorList>
    </citation>
    <scope>NUCLEOTIDE SEQUENCE</scope>
    <source>
        <strain evidence="3">NBRC 14063</strain>
    </source>
</reference>
<name>A0A919MR79_9ACTN</name>
<dbReference type="PROSITE" id="PS51186">
    <property type="entry name" value="GNAT"/>
    <property type="match status" value="1"/>
</dbReference>
<sequence length="180" mass="19998">MRADRGRTGRGTVRQGELTGDSSTPPEVRLRRVEDRDIDVFFGHQADPVAAEMAAFPSRDAAQFAAHWTRIRADDTTVLRTIVADGRVAGNIGSWGQDGQRLLGYWIGREHWGRGIATRALARFLAEEEPVRPVYAHVAVHNAGSMRVLEKAGFRRDRETEEHMPPPDDGVPEFVFVLGA</sequence>
<dbReference type="PANTHER" id="PTHR43328:SF1">
    <property type="entry name" value="N-ACETYLTRANSFERASE DOMAIN-CONTAINING PROTEIN"/>
    <property type="match status" value="1"/>
</dbReference>
<gene>
    <name evidence="3" type="ORF">Ani05nite_48370</name>
</gene>
<keyword evidence="4" id="KW-1185">Reference proteome</keyword>